<gene>
    <name evidence="1" type="ORF">OEA41_007620</name>
</gene>
<keyword evidence="2" id="KW-1185">Reference proteome</keyword>
<evidence type="ECO:0008006" key="3">
    <source>
        <dbReference type="Google" id="ProtNLM"/>
    </source>
</evidence>
<sequence length="215" mass="24028">MDCDLSKMRDTQSAIEAAIKTGIVQCRADPNEPEATWENVSPRAELFSSQVQGRVTLFLGSAVSSFKPAKLPIWNKFIELLWSSLLSKAISSMQESEGKSRIYAVILLASTDNFQDLTQAFMSYFSNIMRSNKVPNYMITEIIARRFGKQYLSLLEAFAAQKTAGGTWAVNHVHKWAAHGLADGSVSAIMTTNFDNYLERALEDTNAPYYQITSY</sequence>
<comment type="caution">
    <text evidence="1">The sequence shown here is derived from an EMBL/GenBank/DDBJ whole genome shotgun (WGS) entry which is preliminary data.</text>
</comment>
<dbReference type="AlphaFoldDB" id="A0AAD9ZDG1"/>
<evidence type="ECO:0000313" key="1">
    <source>
        <dbReference type="EMBL" id="KAK3176297.1"/>
    </source>
</evidence>
<reference evidence="1" key="1">
    <citation type="submission" date="2022-11" db="EMBL/GenBank/DDBJ databases">
        <title>Chromosomal genome sequence assembly and mating type (MAT) locus characterization of the leprose asexual lichenized fungus Lepraria neglecta (Nyl.) Erichsen.</title>
        <authorList>
            <person name="Allen J.L."/>
            <person name="Pfeffer B."/>
        </authorList>
    </citation>
    <scope>NUCLEOTIDE SEQUENCE</scope>
    <source>
        <strain evidence="1">Allen 5258</strain>
    </source>
</reference>
<name>A0AAD9ZDG1_9LECA</name>
<organism evidence="1 2">
    <name type="scientific">Lepraria neglecta</name>
    <dbReference type="NCBI Taxonomy" id="209136"/>
    <lineage>
        <taxon>Eukaryota</taxon>
        <taxon>Fungi</taxon>
        <taxon>Dikarya</taxon>
        <taxon>Ascomycota</taxon>
        <taxon>Pezizomycotina</taxon>
        <taxon>Lecanoromycetes</taxon>
        <taxon>OSLEUM clade</taxon>
        <taxon>Lecanoromycetidae</taxon>
        <taxon>Lecanorales</taxon>
        <taxon>Lecanorineae</taxon>
        <taxon>Stereocaulaceae</taxon>
        <taxon>Lepraria</taxon>
    </lineage>
</organism>
<dbReference type="EMBL" id="JASNWA010000004">
    <property type="protein sequence ID" value="KAK3176297.1"/>
    <property type="molecule type" value="Genomic_DNA"/>
</dbReference>
<proteinExistence type="predicted"/>
<dbReference type="Proteomes" id="UP001276659">
    <property type="component" value="Unassembled WGS sequence"/>
</dbReference>
<evidence type="ECO:0000313" key="2">
    <source>
        <dbReference type="Proteomes" id="UP001276659"/>
    </source>
</evidence>
<protein>
    <recommendedName>
        <fullName evidence="3">SIR2-like domain-containing protein</fullName>
    </recommendedName>
</protein>
<accession>A0AAD9ZDG1</accession>